<evidence type="ECO:0000256" key="1">
    <source>
        <dbReference type="ARBA" id="ARBA00005125"/>
    </source>
</evidence>
<dbReference type="InterPro" id="IPR001509">
    <property type="entry name" value="Epimerase_deHydtase"/>
</dbReference>
<feature type="domain" description="NAD-dependent epimerase/dehydratase" evidence="3">
    <location>
        <begin position="31"/>
        <end position="256"/>
    </location>
</feature>
<dbReference type="Gene3D" id="3.40.50.720">
    <property type="entry name" value="NAD(P)-binding Rossmann-like Domain"/>
    <property type="match status" value="1"/>
</dbReference>
<name>A0A097I591_ACIBA</name>
<dbReference type="SUPFAM" id="SSF51735">
    <property type="entry name" value="NAD(P)-binding Rossmann-fold domains"/>
    <property type="match status" value="1"/>
</dbReference>
<dbReference type="InterPro" id="IPR036291">
    <property type="entry name" value="NAD(P)-bd_dom_sf"/>
</dbReference>
<protein>
    <submittedName>
        <fullName evidence="4">Fnr1</fullName>
    </submittedName>
</protein>
<dbReference type="EMBL" id="JN107991">
    <property type="protein sequence ID" value="AIT56364.1"/>
    <property type="molecule type" value="Genomic_DNA"/>
</dbReference>
<dbReference type="AlphaFoldDB" id="A0A097I591"/>
<dbReference type="Pfam" id="PF01370">
    <property type="entry name" value="Epimerase"/>
    <property type="match status" value="1"/>
</dbReference>
<evidence type="ECO:0000259" key="3">
    <source>
        <dbReference type="Pfam" id="PF01370"/>
    </source>
</evidence>
<gene>
    <name evidence="4" type="primary">fnr1</name>
</gene>
<evidence type="ECO:0000313" key="4">
    <source>
        <dbReference type="EMBL" id="AIT56364.1"/>
    </source>
</evidence>
<proteinExistence type="inferred from homology"/>
<dbReference type="PANTHER" id="PTHR43000">
    <property type="entry name" value="DTDP-D-GLUCOSE 4,6-DEHYDRATASE-RELATED"/>
    <property type="match status" value="1"/>
</dbReference>
<organism evidence="4">
    <name type="scientific">Acinetobacter baumannii</name>
    <dbReference type="NCBI Taxonomy" id="470"/>
    <lineage>
        <taxon>Bacteria</taxon>
        <taxon>Pseudomonadati</taxon>
        <taxon>Pseudomonadota</taxon>
        <taxon>Gammaproteobacteria</taxon>
        <taxon>Moraxellales</taxon>
        <taxon>Moraxellaceae</taxon>
        <taxon>Acinetobacter</taxon>
        <taxon>Acinetobacter calcoaceticus/baumannii complex</taxon>
    </lineage>
</organism>
<evidence type="ECO:0000256" key="2">
    <source>
        <dbReference type="ARBA" id="ARBA00007637"/>
    </source>
</evidence>
<sequence>MHHAKFYKIIIIRISCCKVLLILWNRNMKNILVTGSSGFVGKSLIRSLIMSNKYQKIYALNRRYSHTLPEIVEQLVATSESVFSTPIPNDIDVIIHLAGRAHILNDNVQNPLEQFRAVNVEGTLQLARQALENNVQRFIFISSIGVNGAVTNKKAFDELDPPQPHADYAISKLEAEQALKELFENTNTELVIIRPPLVYAADAPGNFARLLKLASTNLPLPFASLNNRRSFVALENLVSFIEACIEHPQAKNELFLIADNEVLSTQQLVISIRKGMGRKANLIYIPKFLMRVGAICVGKSKLYEQLFLSLEIDASKARNLLNWTPPINAYAALEKTGKIYFERSE</sequence>
<accession>A0A097I591</accession>
<reference evidence="4" key="1">
    <citation type="submission" date="2014-10" db="EMBL/GenBank/DDBJ databases">
        <title>Acinetaminic acid - a novel nonulosonic acid found in the capsule of an Acinetobacter baumannii isolate.</title>
        <authorList>
            <person name="Kenyon J.J."/>
            <person name="Marzaioli A.M."/>
            <person name="De Castro C."/>
            <person name="Hall R.M."/>
        </authorList>
    </citation>
    <scope>NUCLEOTIDE SEQUENCE</scope>
    <source>
        <strain evidence="4">D36</strain>
    </source>
</reference>
<comment type="pathway">
    <text evidence="1">Bacterial outer membrane biogenesis; LPS O-antigen biosynthesis.</text>
</comment>
<comment type="similarity">
    <text evidence="2">Belongs to the NAD(P)-dependent epimerase/dehydratase family.</text>
</comment>